<dbReference type="RefSeq" id="WP_078684398.1">
    <property type="nucleotide sequence ID" value="NZ_FUYA01000003.1"/>
</dbReference>
<organism evidence="1 2">
    <name type="scientific">Desulfobaculum bizertense DSM 18034</name>
    <dbReference type="NCBI Taxonomy" id="1121442"/>
    <lineage>
        <taxon>Bacteria</taxon>
        <taxon>Pseudomonadati</taxon>
        <taxon>Thermodesulfobacteriota</taxon>
        <taxon>Desulfovibrionia</taxon>
        <taxon>Desulfovibrionales</taxon>
        <taxon>Desulfovibrionaceae</taxon>
        <taxon>Desulfobaculum</taxon>
    </lineage>
</organism>
<evidence type="ECO:0000313" key="2">
    <source>
        <dbReference type="Proteomes" id="UP000189733"/>
    </source>
</evidence>
<sequence>MSKQYFQILEAEKWGAKSTGPAAKFPAQNFAYPEANRTNEGKTMGLTVNLKRYRCSGYLGQFKLLELMLTIEERSYALEEAELSDVFAEEPEKKPLNTTLAEDVPWRKKSQQHGSVAVWRGVREQNSTLLSSLANNLRPALGPGGSCGGFGLIDKKI</sequence>
<dbReference type="EMBL" id="FUYA01000003">
    <property type="protein sequence ID" value="SKA69300.1"/>
    <property type="molecule type" value="Genomic_DNA"/>
</dbReference>
<dbReference type="Proteomes" id="UP000189733">
    <property type="component" value="Unassembled WGS sequence"/>
</dbReference>
<evidence type="ECO:0000313" key="1">
    <source>
        <dbReference type="EMBL" id="SKA69300.1"/>
    </source>
</evidence>
<name>A0A1T4VWA7_9BACT</name>
<dbReference type="AlphaFoldDB" id="A0A1T4VWA7"/>
<proteinExistence type="predicted"/>
<reference evidence="1 2" key="1">
    <citation type="submission" date="2017-02" db="EMBL/GenBank/DDBJ databases">
        <authorList>
            <person name="Peterson S.W."/>
        </authorList>
    </citation>
    <scope>NUCLEOTIDE SEQUENCE [LARGE SCALE GENOMIC DNA]</scope>
    <source>
        <strain evidence="1 2">DSM 18034</strain>
    </source>
</reference>
<keyword evidence="2" id="KW-1185">Reference proteome</keyword>
<gene>
    <name evidence="1" type="ORF">SAMN02745702_01096</name>
</gene>
<accession>A0A1T4VWA7</accession>
<protein>
    <submittedName>
        <fullName evidence="1">Uncharacterized protein</fullName>
    </submittedName>
</protein>